<dbReference type="KEGG" id="minf:MESINF_2712"/>
<dbReference type="Proteomes" id="UP000250796">
    <property type="component" value="Chromosome MESINF"/>
</dbReference>
<keyword evidence="1" id="KW-0472">Membrane</keyword>
<keyword evidence="3" id="KW-1185">Reference proteome</keyword>
<evidence type="ECO:0000313" key="2">
    <source>
        <dbReference type="EMBL" id="SSC14152.1"/>
    </source>
</evidence>
<dbReference type="RefSeq" id="WP_169700498.1">
    <property type="nucleotide sequence ID" value="NZ_LS974202.1"/>
</dbReference>
<evidence type="ECO:0000313" key="3">
    <source>
        <dbReference type="Proteomes" id="UP000250796"/>
    </source>
</evidence>
<reference evidence="2 3" key="1">
    <citation type="submission" date="2017-01" db="EMBL/GenBank/DDBJ databases">
        <authorList>
            <person name="Erauso G."/>
        </authorList>
    </citation>
    <scope>NUCLEOTIDE SEQUENCE [LARGE SCALE GENOMIC DNA]</scope>
    <source>
        <strain evidence="2">MESINF1</strain>
    </source>
</reference>
<organism evidence="2 3">
    <name type="scientific">Mesotoga infera</name>
    <dbReference type="NCBI Taxonomy" id="1236046"/>
    <lineage>
        <taxon>Bacteria</taxon>
        <taxon>Thermotogati</taxon>
        <taxon>Thermotogota</taxon>
        <taxon>Thermotogae</taxon>
        <taxon>Kosmotogales</taxon>
        <taxon>Kosmotogaceae</taxon>
        <taxon>Mesotoga</taxon>
    </lineage>
</organism>
<keyword evidence="1" id="KW-1133">Transmembrane helix</keyword>
<sequence>MYSDSTPSRNRGFVLAVTLIIMIFATTMIVAASIIIQRTSRRLNEYSLLSDLRVASNNLVEGAAMILARKWNQDNFNSSWDGFEDFVQFVSSRGGYEGDLWSEVIQSLDSERWWLINEDEDFASLLEDASFSELTSMGAAVNLTGGKYSIVSWAEKAGVKRYSYGLVLAESLLEHAALRFGDISRVFYEVTTGEMNKDDILTGRGDVINGQAIVIGGVAVSDSNINLELVFPYGLTAKSITPDGSYTYTQTASDSEQYFSDLLADHEDWLASLSPVATYTAPFNDVITASEDGLIVFKPNDSSGSSYTIYFPDVAGSDHRYLTVKYKNDSGVFTTKIYAGDFPVNIAIHGNLLVGDAESDPLKLHYINGQYNITVYGSITVNYQLMYGDFADEFDDARTQGGKVSNQEIKTWSKIKELLNDFSERETGDHLSLVSIGGDIINTYVIGNSGKGTHAIRALAGEFSAFKKNGTGGAFTFPDLGTVVKNERAKLGQLFFFGSITGNRFGTVEEMNYLDNLFVSSTRGITGGTFGKRLILAGLRAW</sequence>
<evidence type="ECO:0000256" key="1">
    <source>
        <dbReference type="SAM" id="Phobius"/>
    </source>
</evidence>
<gene>
    <name evidence="2" type="ORF">MESINF_2712</name>
</gene>
<name>A0A7Z7LIG4_9BACT</name>
<protein>
    <submittedName>
        <fullName evidence="2">Uncharacterized protein</fullName>
    </submittedName>
</protein>
<accession>A0A7Z7LIG4</accession>
<dbReference type="EMBL" id="LS974202">
    <property type="protein sequence ID" value="SSC14152.1"/>
    <property type="molecule type" value="Genomic_DNA"/>
</dbReference>
<dbReference type="AlphaFoldDB" id="A0A7Z7LIG4"/>
<feature type="transmembrane region" description="Helical" evidence="1">
    <location>
        <begin position="12"/>
        <end position="36"/>
    </location>
</feature>
<keyword evidence="1" id="KW-0812">Transmembrane</keyword>
<proteinExistence type="predicted"/>